<feature type="region of interest" description="Disordered" evidence="1">
    <location>
        <begin position="684"/>
        <end position="736"/>
    </location>
</feature>
<dbReference type="Gene3D" id="2.60.120.10">
    <property type="entry name" value="Jelly Rolls"/>
    <property type="match status" value="2"/>
</dbReference>
<feature type="domain" description="Cyclic nucleotide-binding" evidence="2">
    <location>
        <begin position="243"/>
        <end position="321"/>
    </location>
</feature>
<dbReference type="PROSITE" id="PS50042">
    <property type="entry name" value="CNMP_BINDING_3"/>
    <property type="match status" value="2"/>
</dbReference>
<dbReference type="Proteomes" id="UP001515480">
    <property type="component" value="Unassembled WGS sequence"/>
</dbReference>
<organism evidence="3 4">
    <name type="scientific">Prymnesium parvum</name>
    <name type="common">Toxic golden alga</name>
    <dbReference type="NCBI Taxonomy" id="97485"/>
    <lineage>
        <taxon>Eukaryota</taxon>
        <taxon>Haptista</taxon>
        <taxon>Haptophyta</taxon>
        <taxon>Prymnesiophyceae</taxon>
        <taxon>Prymnesiales</taxon>
        <taxon>Prymnesiaceae</taxon>
        <taxon>Prymnesium</taxon>
    </lineage>
</organism>
<feature type="region of interest" description="Disordered" evidence="1">
    <location>
        <begin position="213"/>
        <end position="237"/>
    </location>
</feature>
<protein>
    <recommendedName>
        <fullName evidence="2">Cyclic nucleotide-binding domain-containing protein</fullName>
    </recommendedName>
</protein>
<feature type="compositionally biased region" description="Low complexity" evidence="1">
    <location>
        <begin position="217"/>
        <end position="237"/>
    </location>
</feature>
<gene>
    <name evidence="3" type="ORF">AB1Y20_005569</name>
</gene>
<dbReference type="CDD" id="cd00038">
    <property type="entry name" value="CAP_ED"/>
    <property type="match status" value="1"/>
</dbReference>
<dbReference type="Pfam" id="PF00027">
    <property type="entry name" value="cNMP_binding"/>
    <property type="match status" value="1"/>
</dbReference>
<evidence type="ECO:0000259" key="2">
    <source>
        <dbReference type="PROSITE" id="PS50042"/>
    </source>
</evidence>
<evidence type="ECO:0000313" key="4">
    <source>
        <dbReference type="Proteomes" id="UP001515480"/>
    </source>
</evidence>
<evidence type="ECO:0000313" key="3">
    <source>
        <dbReference type="EMBL" id="KAL1512307.1"/>
    </source>
</evidence>
<dbReference type="InterPro" id="IPR018490">
    <property type="entry name" value="cNMP-bd_dom_sf"/>
</dbReference>
<feature type="domain" description="Cyclic nucleotide-binding" evidence="2">
    <location>
        <begin position="73"/>
        <end position="185"/>
    </location>
</feature>
<dbReference type="AlphaFoldDB" id="A0AB34J4K8"/>
<feature type="region of interest" description="Disordered" evidence="1">
    <location>
        <begin position="507"/>
        <end position="575"/>
    </location>
</feature>
<feature type="region of interest" description="Disordered" evidence="1">
    <location>
        <begin position="626"/>
        <end position="646"/>
    </location>
</feature>
<feature type="compositionally biased region" description="Low complexity" evidence="1">
    <location>
        <begin position="715"/>
        <end position="725"/>
    </location>
</feature>
<dbReference type="EMBL" id="JBGBPQ010000013">
    <property type="protein sequence ID" value="KAL1512307.1"/>
    <property type="molecule type" value="Genomic_DNA"/>
</dbReference>
<feature type="compositionally biased region" description="Low complexity" evidence="1">
    <location>
        <begin position="843"/>
        <end position="857"/>
    </location>
</feature>
<proteinExistence type="predicted"/>
<keyword evidence="4" id="KW-1185">Reference proteome</keyword>
<feature type="region of interest" description="Disordered" evidence="1">
    <location>
        <begin position="840"/>
        <end position="863"/>
    </location>
</feature>
<dbReference type="PANTHER" id="PTHR23011">
    <property type="entry name" value="CYCLIC NUCLEOTIDE-BINDING DOMAIN CONTAINING PROTEIN"/>
    <property type="match status" value="1"/>
</dbReference>
<dbReference type="PANTHER" id="PTHR23011:SF28">
    <property type="entry name" value="CYCLIC NUCLEOTIDE-BINDING DOMAIN CONTAINING PROTEIN"/>
    <property type="match status" value="1"/>
</dbReference>
<name>A0AB34J4K8_PRYPA</name>
<comment type="caution">
    <text evidence="3">The sequence shown here is derived from an EMBL/GenBank/DDBJ whole genome shotgun (WGS) entry which is preliminary data.</text>
</comment>
<dbReference type="InterPro" id="IPR014710">
    <property type="entry name" value="RmlC-like_jellyroll"/>
</dbReference>
<feature type="region of interest" description="Disordered" evidence="1">
    <location>
        <begin position="351"/>
        <end position="399"/>
    </location>
</feature>
<reference evidence="3 4" key="1">
    <citation type="journal article" date="2024" name="Science">
        <title>Giant polyketide synthase enzymes in the biosynthesis of giant marine polyether toxins.</title>
        <authorList>
            <person name="Fallon T.R."/>
            <person name="Shende V.V."/>
            <person name="Wierzbicki I.H."/>
            <person name="Pendleton A.L."/>
            <person name="Watervoot N.F."/>
            <person name="Auber R.P."/>
            <person name="Gonzalez D.J."/>
            <person name="Wisecaver J.H."/>
            <person name="Moore B.S."/>
        </authorList>
    </citation>
    <scope>NUCLEOTIDE SEQUENCE [LARGE SCALE GENOMIC DNA]</scope>
    <source>
        <strain evidence="3 4">12B1</strain>
    </source>
</reference>
<dbReference type="SMART" id="SM00100">
    <property type="entry name" value="cNMP"/>
    <property type="match status" value="1"/>
</dbReference>
<dbReference type="SUPFAM" id="SSF51206">
    <property type="entry name" value="cAMP-binding domain-like"/>
    <property type="match status" value="2"/>
</dbReference>
<feature type="region of interest" description="Disordered" evidence="1">
    <location>
        <begin position="421"/>
        <end position="441"/>
    </location>
</feature>
<accession>A0AB34J4K8</accession>
<sequence length="1112" mass="118914">MSIPSRRPTLKMASGRVSLGAAVKLSFLSMSASDSAVDDVMAHQPFSRWTPLQRQQAIKRLLALKFFHEAGCDQQSMELLLPACQHQRLTAGDVIFRQGDKTVYFYVIVTGSVEFISAQKGRVVGVASAGDGFGELGFITGKPRGLTARAGPGTQVVLLDSDTYQKHLMQHAESRVRDTADELRAVAQLEGLAPAIYTRLAYFVVREVHRPGRRVHTQSSQATPPSSPSASASAAPPSSEAEADSIFIITRGSAELVVSHPDRTLFPRLAGGVSVCQYSAGQIFGDVAAFAPWQPADPLLSLCVRAVTELTVLRIAASNLRSSVPHETAAIFRDLARQRSQWQAAQLRKLLRVHSPSPATPPQSPSRRLESPKGASELSGGVRSLPGTPEASRRREMARSASSFIRLEVRRTLWLTCAAPSPRRGVSLGAGPPAADEQRAVHQPGAVVPAALAPLSRRRGDRRRGQAGQPFAALRPKGRLSPIATRLGHGAPPRPRPVVHAAGAISEAPREEATDAPPAGGEPAARQKAPLSTEQLAAASLASPKPCLAAPAPRLTHGRPQSAPMPPLGRTVGLSRSSCGLRVRGNRASMGGSPYQDQYYTALSHVSQLPGDAPRRGKLIVGTTVSPARRSSTARPPPLPDTRKTSGPFLKVACVCRLSSSSTLASVYACGRPLRDEDAIAPARSPWHSQEHPGPLGLEFPRRQSKSRPPPSPTQRPGSAASPSRASRKLRSRSASTELFSCTGRRCTPVATYEEKGRTQVDDLDWSYDEVGLNPQADALMAAKFKRSRGLTTQTPTSVATDEASVAADEASMIGTEEFGPAGDEGRLPVREHRRIDVPTVRAESSASSVSSHPSSALNRSSSTVHIRMDILLPSTRSTGSTDAAVATVSSPALVNECQIDSRSSVGAVEAGASTLLHPALDELILEPTTNERDEAASISTGLWSSGLQDEASGSRCSSSIAASPAPNLSTQARAEAELLARESAENERVQMWRRRPQLRLDAGLIYISGLPPNGACEALIALIQERRVECSFACLVLDASGRISGDAYAQLPDRHQARRMLGHHDTYPSKKMLSNMRIVVPHLVCSQSSRVQFENDPRDKSVVIDMVHSWA</sequence>
<dbReference type="InterPro" id="IPR000595">
    <property type="entry name" value="cNMP-bd_dom"/>
</dbReference>
<evidence type="ECO:0000256" key="1">
    <source>
        <dbReference type="SAM" id="MobiDB-lite"/>
    </source>
</evidence>